<dbReference type="PRINTS" id="PR00102">
    <property type="entry name" value="OTCASE"/>
</dbReference>
<comment type="similarity">
    <text evidence="2">Belongs to the aspartate/ornithine carbamoyltransferase superfamily.</text>
</comment>
<dbReference type="PANTHER" id="PTHR45753">
    <property type="entry name" value="ORNITHINE CARBAMOYLTRANSFERASE, MITOCHONDRIAL"/>
    <property type="match status" value="1"/>
</dbReference>
<reference evidence="5" key="2">
    <citation type="submission" date="2020-09" db="EMBL/GenBank/DDBJ databases">
        <authorList>
            <person name="Sun Q."/>
            <person name="Ohkuma M."/>
        </authorList>
    </citation>
    <scope>NUCLEOTIDE SEQUENCE</scope>
    <source>
        <strain evidence="5">JCM 4637</strain>
    </source>
</reference>
<reference evidence="5" key="1">
    <citation type="journal article" date="2014" name="Int. J. Syst. Evol. Microbiol.">
        <title>Complete genome sequence of Corynebacterium casei LMG S-19264T (=DSM 44701T), isolated from a smear-ripened cheese.</title>
        <authorList>
            <consortium name="US DOE Joint Genome Institute (JGI-PGF)"/>
            <person name="Walter F."/>
            <person name="Albersmeier A."/>
            <person name="Kalinowski J."/>
            <person name="Ruckert C."/>
        </authorList>
    </citation>
    <scope>NUCLEOTIDE SEQUENCE</scope>
    <source>
        <strain evidence="5">JCM 4637</strain>
    </source>
</reference>
<organism evidence="5 6">
    <name type="scientific">Streptomyces finlayi</name>
    <dbReference type="NCBI Taxonomy" id="67296"/>
    <lineage>
        <taxon>Bacteria</taxon>
        <taxon>Bacillati</taxon>
        <taxon>Actinomycetota</taxon>
        <taxon>Actinomycetes</taxon>
        <taxon>Kitasatosporales</taxon>
        <taxon>Streptomycetaceae</taxon>
        <taxon>Streptomyces</taxon>
    </lineage>
</organism>
<evidence type="ECO:0000313" key="6">
    <source>
        <dbReference type="Proteomes" id="UP000638353"/>
    </source>
</evidence>
<evidence type="ECO:0000313" key="5">
    <source>
        <dbReference type="EMBL" id="GHC94944.1"/>
    </source>
</evidence>
<keyword evidence="1 2" id="KW-0808">Transferase</keyword>
<dbReference type="AlphaFoldDB" id="A0A919CAT2"/>
<comment type="caution">
    <text evidence="5">The sequence shown here is derived from an EMBL/GenBank/DDBJ whole genome shotgun (WGS) entry which is preliminary data.</text>
</comment>
<name>A0A919CAT2_9ACTN</name>
<dbReference type="Gene3D" id="3.40.50.1370">
    <property type="entry name" value="Aspartate/ornithine carbamoyltransferase"/>
    <property type="match status" value="2"/>
</dbReference>
<proteinExistence type="inferred from homology"/>
<dbReference type="InterPro" id="IPR006132">
    <property type="entry name" value="Asp/Orn_carbamoyltranf_P-bd"/>
</dbReference>
<dbReference type="RefSeq" id="WP_189824160.1">
    <property type="nucleotide sequence ID" value="NZ_BMVC01000006.1"/>
</dbReference>
<feature type="domain" description="Aspartate/ornithine carbamoyltransferase carbamoyl-P binding" evidence="4">
    <location>
        <begin position="11"/>
        <end position="146"/>
    </location>
</feature>
<dbReference type="Proteomes" id="UP000638353">
    <property type="component" value="Unassembled WGS sequence"/>
</dbReference>
<dbReference type="GO" id="GO:0004585">
    <property type="term" value="F:ornithine carbamoyltransferase activity"/>
    <property type="evidence" value="ECO:0007669"/>
    <property type="project" value="TreeGrafter"/>
</dbReference>
<dbReference type="PRINTS" id="PR00100">
    <property type="entry name" value="AOTCASE"/>
</dbReference>
<sequence length="322" mass="34815">MNTDRFSPRKPLLSLSDLAPAEVARLGHTAFAYGASRAPFAGLLEGARVGLLFTAPSTRTRTSYWSAATTLGCHTLHFGAADLQVGTGESWGDTGLVLDNYLDAAVVRTNGPQLDMAELARALPATINALSYEEHPTQAIADLSALRGHFGPLGDGGRPLRLAYLGLVNNTARALALLAVKTPGMTLDVYSPQGRGFTDEELKDLNARTDRDVVRQFDRVPSTPDAVDAVYTTRWQSMGVPYEDENWADAFRPFAVTTQTMSRFSKDTEAVFLHDLPAMREMEASSEVIDGKLSLVRSQAYHKESAAAAALLWALGDRQVSA</sequence>
<dbReference type="GO" id="GO:0042450">
    <property type="term" value="P:L-arginine biosynthetic process via ornithine"/>
    <property type="evidence" value="ECO:0007669"/>
    <property type="project" value="TreeGrafter"/>
</dbReference>
<dbReference type="GO" id="GO:0016597">
    <property type="term" value="F:amino acid binding"/>
    <property type="evidence" value="ECO:0007669"/>
    <property type="project" value="InterPro"/>
</dbReference>
<dbReference type="EMBL" id="BMVC01000006">
    <property type="protein sequence ID" value="GHC94944.1"/>
    <property type="molecule type" value="Genomic_DNA"/>
</dbReference>
<dbReference type="InterPro" id="IPR006130">
    <property type="entry name" value="Asp/Orn_carbamoylTrfase"/>
</dbReference>
<gene>
    <name evidence="5" type="ORF">GCM10010334_33500</name>
</gene>
<dbReference type="GO" id="GO:0019240">
    <property type="term" value="P:citrulline biosynthetic process"/>
    <property type="evidence" value="ECO:0007669"/>
    <property type="project" value="TreeGrafter"/>
</dbReference>
<feature type="domain" description="Aspartate/ornithine carbamoyltransferase Asp/Orn-binding" evidence="3">
    <location>
        <begin position="160"/>
        <end position="313"/>
    </location>
</feature>
<dbReference type="InterPro" id="IPR006131">
    <property type="entry name" value="Asp_carbamoyltransf_Asp/Orn-bd"/>
</dbReference>
<dbReference type="PANTHER" id="PTHR45753:SF3">
    <property type="entry name" value="ORNITHINE TRANSCARBAMYLASE, MITOCHONDRIAL"/>
    <property type="match status" value="1"/>
</dbReference>
<accession>A0A919CAT2</accession>
<evidence type="ECO:0000259" key="3">
    <source>
        <dbReference type="Pfam" id="PF00185"/>
    </source>
</evidence>
<dbReference type="InterPro" id="IPR002292">
    <property type="entry name" value="Orn/put_carbamltrans"/>
</dbReference>
<dbReference type="Pfam" id="PF02729">
    <property type="entry name" value="OTCace_N"/>
    <property type="match status" value="1"/>
</dbReference>
<evidence type="ECO:0000256" key="1">
    <source>
        <dbReference type="ARBA" id="ARBA00022679"/>
    </source>
</evidence>
<protein>
    <submittedName>
        <fullName evidence="5">Ornithine carbamoyltransferase</fullName>
    </submittedName>
</protein>
<evidence type="ECO:0000259" key="4">
    <source>
        <dbReference type="Pfam" id="PF02729"/>
    </source>
</evidence>
<dbReference type="SUPFAM" id="SSF53671">
    <property type="entry name" value="Aspartate/ornithine carbamoyltransferase"/>
    <property type="match status" value="1"/>
</dbReference>
<evidence type="ECO:0000256" key="2">
    <source>
        <dbReference type="RuleBase" id="RU003634"/>
    </source>
</evidence>
<dbReference type="Pfam" id="PF00185">
    <property type="entry name" value="OTCace"/>
    <property type="match status" value="1"/>
</dbReference>
<dbReference type="InterPro" id="IPR036901">
    <property type="entry name" value="Asp/Orn_carbamoylTrfase_sf"/>
</dbReference>